<dbReference type="PRINTS" id="PR01162">
    <property type="entry name" value="ALPHATUBULIN"/>
</dbReference>
<dbReference type="GO" id="GO:0005200">
    <property type="term" value="F:structural constituent of cytoskeleton"/>
    <property type="evidence" value="ECO:0007669"/>
    <property type="project" value="InterPro"/>
</dbReference>
<keyword evidence="11" id="KW-0206">Cytoskeleton</keyword>
<keyword evidence="5 13" id="KW-0493">Microtubule</keyword>
<evidence type="ECO:0000256" key="13">
    <source>
        <dbReference type="RuleBase" id="RU000352"/>
    </source>
</evidence>
<proteinExistence type="inferred from homology"/>
<dbReference type="InterPro" id="IPR018316">
    <property type="entry name" value="Tubulin/FtsZ_2-layer-sand-dom"/>
</dbReference>
<dbReference type="AlphaFoldDB" id="A0A8S3Z3Z1"/>
<reference evidence="16" key="1">
    <citation type="submission" date="2021-04" db="EMBL/GenBank/DDBJ databases">
        <authorList>
            <consortium name="Molecular Ecology Group"/>
        </authorList>
    </citation>
    <scope>NUCLEOTIDE SEQUENCE</scope>
</reference>
<comment type="caution">
    <text evidence="16">The sequence shown here is derived from an EMBL/GenBank/DDBJ whole genome shotgun (WGS) entry which is preliminary data.</text>
</comment>
<dbReference type="SUPFAM" id="SSF55307">
    <property type="entry name" value="Tubulin C-terminal domain-like"/>
    <property type="match status" value="1"/>
</dbReference>
<dbReference type="InterPro" id="IPR017975">
    <property type="entry name" value="Tubulin_CS"/>
</dbReference>
<dbReference type="FunFam" id="3.40.50.1440:FF:000007">
    <property type="entry name" value="Tubulin alpha chain"/>
    <property type="match status" value="1"/>
</dbReference>
<dbReference type="CDD" id="cd02186">
    <property type="entry name" value="alpha_tubulin"/>
    <property type="match status" value="1"/>
</dbReference>
<evidence type="ECO:0000256" key="4">
    <source>
        <dbReference type="ARBA" id="ARBA00022490"/>
    </source>
</evidence>
<evidence type="ECO:0000256" key="3">
    <source>
        <dbReference type="ARBA" id="ARBA00009636"/>
    </source>
</evidence>
<evidence type="ECO:0000256" key="1">
    <source>
        <dbReference type="ARBA" id="ARBA00001946"/>
    </source>
</evidence>
<dbReference type="GO" id="GO:0016787">
    <property type="term" value="F:hydrolase activity"/>
    <property type="evidence" value="ECO:0007669"/>
    <property type="project" value="UniProtKB-KW"/>
</dbReference>
<evidence type="ECO:0000256" key="5">
    <source>
        <dbReference type="ARBA" id="ARBA00022701"/>
    </source>
</evidence>
<dbReference type="SMART" id="SM00864">
    <property type="entry name" value="Tubulin"/>
    <property type="match status" value="1"/>
</dbReference>
<comment type="subunit">
    <text evidence="13">Dimer of alpha and beta chains. A typical microtubule is a hollow water-filled tube with an outer diameter of 25 nm and an inner diameter of 15 nM. Alpha-beta heterodimers associate head-to-tail to form protofilaments running lengthwise along the microtubule wall with the beta-tubulin subunit facing the microtubule plus end conferring a structural polarity. Microtubules usually have 13 protofilaments but different protofilament numbers can be found in some organisms and specialized cells.</text>
</comment>
<evidence type="ECO:0000313" key="17">
    <source>
        <dbReference type="Proteomes" id="UP000678393"/>
    </source>
</evidence>
<dbReference type="GO" id="GO:0005525">
    <property type="term" value="F:GTP binding"/>
    <property type="evidence" value="ECO:0007669"/>
    <property type="project" value="UniProtKB-UniRule"/>
</dbReference>
<dbReference type="FunFam" id="3.30.1330.20:FF:000001">
    <property type="entry name" value="Tubulin alpha chain"/>
    <property type="match status" value="1"/>
</dbReference>
<dbReference type="InterPro" id="IPR000217">
    <property type="entry name" value="Tubulin"/>
</dbReference>
<evidence type="ECO:0000256" key="7">
    <source>
        <dbReference type="ARBA" id="ARBA00022741"/>
    </source>
</evidence>
<dbReference type="Gene3D" id="3.40.50.1440">
    <property type="entry name" value="Tubulin/FtsZ, GTPase domain"/>
    <property type="match status" value="1"/>
</dbReference>
<dbReference type="PROSITE" id="PS00227">
    <property type="entry name" value="TUBULIN"/>
    <property type="match status" value="1"/>
</dbReference>
<dbReference type="Proteomes" id="UP000678393">
    <property type="component" value="Unassembled WGS sequence"/>
</dbReference>
<evidence type="ECO:0000256" key="10">
    <source>
        <dbReference type="ARBA" id="ARBA00023134"/>
    </source>
</evidence>
<gene>
    <name evidence="16" type="ORF">CUNI_LOCUS9407</name>
</gene>
<evidence type="ECO:0000256" key="8">
    <source>
        <dbReference type="ARBA" id="ARBA00022801"/>
    </source>
</evidence>
<dbReference type="InterPro" id="IPR003008">
    <property type="entry name" value="Tubulin_FtsZ_GTPase"/>
</dbReference>
<dbReference type="GO" id="GO:0005874">
    <property type="term" value="C:microtubule"/>
    <property type="evidence" value="ECO:0007669"/>
    <property type="project" value="UniProtKB-KW"/>
</dbReference>
<comment type="subcellular location">
    <subcellularLocation>
        <location evidence="2">Cytoplasm</location>
        <location evidence="2">Cytoskeleton</location>
    </subcellularLocation>
</comment>
<dbReference type="SUPFAM" id="SSF52490">
    <property type="entry name" value="Tubulin nucleotide-binding domain-like"/>
    <property type="match status" value="1"/>
</dbReference>
<dbReference type="Pfam" id="PF00091">
    <property type="entry name" value="Tubulin"/>
    <property type="match status" value="1"/>
</dbReference>
<keyword evidence="6" id="KW-0479">Metal-binding</keyword>
<dbReference type="InterPro" id="IPR036525">
    <property type="entry name" value="Tubulin/FtsZ_GTPase_sf"/>
</dbReference>
<evidence type="ECO:0000256" key="12">
    <source>
        <dbReference type="ARBA" id="ARBA00049117"/>
    </source>
</evidence>
<keyword evidence="8" id="KW-0378">Hydrolase</keyword>
<dbReference type="PRINTS" id="PR01161">
    <property type="entry name" value="TUBULIN"/>
</dbReference>
<comment type="cofactor">
    <cofactor evidence="1">
        <name>Mg(2+)</name>
        <dbReference type="ChEBI" id="CHEBI:18420"/>
    </cofactor>
</comment>
<dbReference type="InterPro" id="IPR002452">
    <property type="entry name" value="Alpha_tubulin"/>
</dbReference>
<feature type="non-terminal residue" evidence="16">
    <location>
        <position position="1"/>
    </location>
</feature>
<keyword evidence="17" id="KW-1185">Reference proteome</keyword>
<evidence type="ECO:0000256" key="6">
    <source>
        <dbReference type="ARBA" id="ARBA00022723"/>
    </source>
</evidence>
<dbReference type="GO" id="GO:0046872">
    <property type="term" value="F:metal ion binding"/>
    <property type="evidence" value="ECO:0007669"/>
    <property type="project" value="UniProtKB-KW"/>
</dbReference>
<comment type="function">
    <text evidence="13">Tubulin is the major constituent of microtubules, a cylinder consisting of laterally associated linear protofilaments composed of alpha- and beta-tubulin heterodimers. Microtubules grow by the addition of GTP-tubulin dimers to the microtubule end, where a stabilizing cap forms. Below the cap, tubulin dimers are in GDP-bound state, owing to GTPase activity of alpha-tubulin.</text>
</comment>
<protein>
    <recommendedName>
        <fullName evidence="13">Tubulin alpha chain</fullName>
    </recommendedName>
</protein>
<feature type="domain" description="Tubulin/FtsZ 2-layer sandwich" evidence="15">
    <location>
        <begin position="233"/>
        <end position="353"/>
    </location>
</feature>
<evidence type="ECO:0000259" key="14">
    <source>
        <dbReference type="SMART" id="SM00864"/>
    </source>
</evidence>
<sequence>MPGSCTAWSTGSRRMGSCPTALAMGSTQQTTPSIRSLRARGAGKYVPEAIFVDLEPTCIDEVRTGAYRQLFHPQSLITGKEDAANNYARRLLHQKGGKYLDLVLDRIRKMADQCTGLQGFFIFHSFGGGTGSGFTSLLMPQLTHDYSKKTKMEFSIYPAPQISTAVVEPYNAILNTHTCLEHSNVCFIFDNEACYNICQRNLDIARPRYTNINRLIAQVVAAVTASLRFEGSLNTDLVEWQTNLVPFPRIHFPLVSYAPVISAEKAYHESLTVGQLTNACFEPSNQMISVDPRRGKYMACTILYRGDVVPGDVNSAISAIKSKRSIQFVDWCPTGFKVGINYQPPTTVPGGDL</sequence>
<dbReference type="Gene3D" id="3.30.1330.20">
    <property type="entry name" value="Tubulin/FtsZ, C-terminal domain"/>
    <property type="match status" value="1"/>
</dbReference>
<comment type="catalytic activity">
    <reaction evidence="12">
        <text>GTP + H2O = GDP + phosphate + H(+)</text>
        <dbReference type="Rhea" id="RHEA:19669"/>
        <dbReference type="ChEBI" id="CHEBI:15377"/>
        <dbReference type="ChEBI" id="CHEBI:15378"/>
        <dbReference type="ChEBI" id="CHEBI:37565"/>
        <dbReference type="ChEBI" id="CHEBI:43474"/>
        <dbReference type="ChEBI" id="CHEBI:58189"/>
    </reaction>
    <physiologicalReaction direction="left-to-right" evidence="12">
        <dbReference type="Rhea" id="RHEA:19670"/>
    </physiologicalReaction>
</comment>
<dbReference type="PANTHER" id="PTHR11588">
    <property type="entry name" value="TUBULIN"/>
    <property type="match status" value="1"/>
</dbReference>
<organism evidence="16 17">
    <name type="scientific">Candidula unifasciata</name>
    <dbReference type="NCBI Taxonomy" id="100452"/>
    <lineage>
        <taxon>Eukaryota</taxon>
        <taxon>Metazoa</taxon>
        <taxon>Spiralia</taxon>
        <taxon>Lophotrochozoa</taxon>
        <taxon>Mollusca</taxon>
        <taxon>Gastropoda</taxon>
        <taxon>Heterobranchia</taxon>
        <taxon>Euthyneura</taxon>
        <taxon>Panpulmonata</taxon>
        <taxon>Eupulmonata</taxon>
        <taxon>Stylommatophora</taxon>
        <taxon>Helicina</taxon>
        <taxon>Helicoidea</taxon>
        <taxon>Geomitridae</taxon>
        <taxon>Candidula</taxon>
    </lineage>
</organism>
<comment type="similarity">
    <text evidence="3 13">Belongs to the tubulin family.</text>
</comment>
<keyword evidence="10 13" id="KW-0342">GTP-binding</keyword>
<dbReference type="EMBL" id="CAJHNH020001633">
    <property type="protein sequence ID" value="CAG5123849.1"/>
    <property type="molecule type" value="Genomic_DNA"/>
</dbReference>
<dbReference type="GO" id="GO:0007017">
    <property type="term" value="P:microtubule-based process"/>
    <property type="evidence" value="ECO:0007669"/>
    <property type="project" value="InterPro"/>
</dbReference>
<dbReference type="Pfam" id="PF03953">
    <property type="entry name" value="Tubulin_C"/>
    <property type="match status" value="1"/>
</dbReference>
<evidence type="ECO:0000256" key="2">
    <source>
        <dbReference type="ARBA" id="ARBA00004245"/>
    </source>
</evidence>
<evidence type="ECO:0000256" key="9">
    <source>
        <dbReference type="ARBA" id="ARBA00022842"/>
    </source>
</evidence>
<dbReference type="SMART" id="SM00865">
    <property type="entry name" value="Tubulin_C"/>
    <property type="match status" value="1"/>
</dbReference>
<dbReference type="InterPro" id="IPR037103">
    <property type="entry name" value="Tubulin/FtsZ-like_C"/>
</dbReference>
<evidence type="ECO:0000313" key="16">
    <source>
        <dbReference type="EMBL" id="CAG5123849.1"/>
    </source>
</evidence>
<accession>A0A8S3Z3Z1</accession>
<feature type="domain" description="Tubulin/FtsZ GTPase" evidence="14">
    <location>
        <begin position="36"/>
        <end position="231"/>
    </location>
</feature>
<keyword evidence="9" id="KW-0460">Magnesium</keyword>
<dbReference type="InterPro" id="IPR008280">
    <property type="entry name" value="Tub_FtsZ_C"/>
</dbReference>
<keyword evidence="7 13" id="KW-0547">Nucleotide-binding</keyword>
<evidence type="ECO:0000259" key="15">
    <source>
        <dbReference type="SMART" id="SM00865"/>
    </source>
</evidence>
<keyword evidence="4" id="KW-0963">Cytoplasm</keyword>
<name>A0A8S3Z3Z1_9EUPU</name>
<evidence type="ECO:0000256" key="11">
    <source>
        <dbReference type="ARBA" id="ARBA00023212"/>
    </source>
</evidence>